<dbReference type="GO" id="GO:0097294">
    <property type="term" value="P:'de novo' XMP biosynthetic process"/>
    <property type="evidence" value="ECO:0007669"/>
    <property type="project" value="Ensembl"/>
</dbReference>
<evidence type="ECO:0000256" key="15">
    <source>
        <dbReference type="ARBA" id="ARBA00046691"/>
    </source>
</evidence>
<evidence type="ECO:0000259" key="20">
    <source>
        <dbReference type="PROSITE" id="PS51855"/>
    </source>
</evidence>
<dbReference type="GO" id="GO:0005886">
    <property type="term" value="C:plasma membrane"/>
    <property type="evidence" value="ECO:0007669"/>
    <property type="project" value="Ensembl"/>
</dbReference>
<evidence type="ECO:0000256" key="11">
    <source>
        <dbReference type="ARBA" id="ARBA00022755"/>
    </source>
</evidence>
<dbReference type="GeneTree" id="ENSGT00390000004553"/>
<dbReference type="GO" id="GO:0006189">
    <property type="term" value="P:'de novo' IMP biosynthetic process"/>
    <property type="evidence" value="ECO:0000318"/>
    <property type="project" value="GO_Central"/>
</dbReference>
<evidence type="ECO:0000256" key="5">
    <source>
        <dbReference type="ARBA" id="ARBA00007667"/>
    </source>
</evidence>
<feature type="compositionally biased region" description="Basic and acidic residues" evidence="19">
    <location>
        <begin position="86"/>
        <end position="101"/>
    </location>
</feature>
<accession>F6V8M2</accession>
<dbReference type="GO" id="GO:0042803">
    <property type="term" value="F:protein homodimerization activity"/>
    <property type="evidence" value="ECO:0007669"/>
    <property type="project" value="Ensembl"/>
</dbReference>
<dbReference type="InParanoid" id="F6V8M2"/>
<keyword evidence="11" id="KW-0658">Purine biosynthesis</keyword>
<comment type="catalytic activity">
    <reaction evidence="16">
        <text>(6R)-10-formyltetrahydrofolate + 5-amino-1-(5-phospho-beta-D-ribosyl)imidazole-4-carboxamide = 5-formamido-1-(5-phospho-D-ribosyl)imidazole-4-carboxamide + (6S)-5,6,7,8-tetrahydrofolate</text>
        <dbReference type="Rhea" id="RHEA:22192"/>
        <dbReference type="ChEBI" id="CHEBI:57453"/>
        <dbReference type="ChEBI" id="CHEBI:58467"/>
        <dbReference type="ChEBI" id="CHEBI:58475"/>
        <dbReference type="ChEBI" id="CHEBI:195366"/>
        <dbReference type="EC" id="2.1.2.3"/>
    </reaction>
    <physiologicalReaction direction="left-to-right" evidence="16">
        <dbReference type="Rhea" id="RHEA:22193"/>
    </physiologicalReaction>
</comment>
<dbReference type="HAMAP" id="MF_00139">
    <property type="entry name" value="PurH"/>
    <property type="match status" value="1"/>
</dbReference>
<evidence type="ECO:0000256" key="6">
    <source>
        <dbReference type="ARBA" id="ARBA00012253"/>
    </source>
</evidence>
<dbReference type="PROSITE" id="PS51855">
    <property type="entry name" value="MGS"/>
    <property type="match status" value="1"/>
</dbReference>
<evidence type="ECO:0000256" key="12">
    <source>
        <dbReference type="ARBA" id="ARBA00022801"/>
    </source>
</evidence>
<dbReference type="EC" id="2.1.2.3" evidence="6"/>
<comment type="subunit">
    <text evidence="15">Homodimer. Associates with internalized INSR complexes on Golgi/endosomal membranes. Interacts with INSR; ATIC together with PRKAA2/AMPK2 and HACD3/PTPLAD1 is proposed to be part of a signaling network regulating INSR autophosphorylation and endocytosis.</text>
</comment>
<evidence type="ECO:0000313" key="22">
    <source>
        <dbReference type="Proteomes" id="UP000002279"/>
    </source>
</evidence>
<evidence type="ECO:0000256" key="8">
    <source>
        <dbReference type="ARBA" id="ARBA00017905"/>
    </source>
</evidence>
<dbReference type="HOGENOM" id="CLU_016316_0_0_1"/>
<dbReference type="EC" id="3.5.4.10" evidence="7"/>
<evidence type="ECO:0000256" key="19">
    <source>
        <dbReference type="SAM" id="MobiDB-lite"/>
    </source>
</evidence>
<dbReference type="GO" id="GO:0003937">
    <property type="term" value="F:IMP cyclohydrolase activity"/>
    <property type="evidence" value="ECO:0000318"/>
    <property type="project" value="GO_Central"/>
</dbReference>
<dbReference type="SMART" id="SM00798">
    <property type="entry name" value="AICARFT_IMPCHas"/>
    <property type="match status" value="1"/>
</dbReference>
<evidence type="ECO:0000256" key="17">
    <source>
        <dbReference type="ARBA" id="ARBA00048341"/>
    </source>
</evidence>
<dbReference type="NCBIfam" id="TIGR00355">
    <property type="entry name" value="purH"/>
    <property type="match status" value="1"/>
</dbReference>
<dbReference type="Pfam" id="PF01808">
    <property type="entry name" value="AICARFT_IMPCHas"/>
    <property type="match status" value="1"/>
</dbReference>
<dbReference type="Ensembl" id="ENSOANT00000009196.3">
    <property type="protein sequence ID" value="ENSOANP00000009194.2"/>
    <property type="gene ID" value="ENSOANG00000005769.3"/>
</dbReference>
<dbReference type="SUPFAM" id="SSF53927">
    <property type="entry name" value="Cytidine deaminase-like"/>
    <property type="match status" value="1"/>
</dbReference>
<gene>
    <name evidence="21" type="primary">ATIC</name>
</gene>
<dbReference type="GO" id="GO:0006177">
    <property type="term" value="P:GMP biosynthetic process"/>
    <property type="evidence" value="ECO:0007669"/>
    <property type="project" value="Ensembl"/>
</dbReference>
<evidence type="ECO:0000256" key="14">
    <source>
        <dbReference type="ARBA" id="ARBA00032307"/>
    </source>
</evidence>
<dbReference type="Gene3D" id="3.40.50.1380">
    <property type="entry name" value="Methylglyoxal synthase-like domain"/>
    <property type="match status" value="1"/>
</dbReference>
<dbReference type="SUPFAM" id="SSF52335">
    <property type="entry name" value="Methylglyoxal synthase-like"/>
    <property type="match status" value="1"/>
</dbReference>
<dbReference type="NCBIfam" id="NF005492">
    <property type="entry name" value="PRK07106.1"/>
    <property type="match status" value="1"/>
</dbReference>
<evidence type="ECO:0000256" key="3">
    <source>
        <dbReference type="ARBA" id="ARBA00004844"/>
    </source>
</evidence>
<dbReference type="InterPro" id="IPR024051">
    <property type="entry name" value="AICAR_Tfase_dup_dom_sf"/>
</dbReference>
<dbReference type="Bgee" id="ENSOANG00000005769">
    <property type="expression patterns" value="Expressed in ovary and 7 other cell types or tissues"/>
</dbReference>
<dbReference type="OMA" id="IKHNNPC"/>
<comment type="catalytic activity">
    <reaction evidence="17">
        <text>IMP + H2O = 5-formamido-1-(5-phospho-D-ribosyl)imidazole-4-carboxamide</text>
        <dbReference type="Rhea" id="RHEA:18445"/>
        <dbReference type="ChEBI" id="CHEBI:15377"/>
        <dbReference type="ChEBI" id="CHEBI:58053"/>
        <dbReference type="ChEBI" id="CHEBI:58467"/>
        <dbReference type="EC" id="3.5.4.10"/>
    </reaction>
    <physiologicalReaction direction="right-to-left" evidence="17">
        <dbReference type="Rhea" id="RHEA:18447"/>
    </physiologicalReaction>
</comment>
<evidence type="ECO:0000256" key="1">
    <source>
        <dbReference type="ARBA" id="ARBA00000945"/>
    </source>
</evidence>
<evidence type="ECO:0000256" key="4">
    <source>
        <dbReference type="ARBA" id="ARBA00004954"/>
    </source>
</evidence>
<dbReference type="GO" id="GO:0005829">
    <property type="term" value="C:cytosol"/>
    <property type="evidence" value="ECO:0000318"/>
    <property type="project" value="GO_Central"/>
</dbReference>
<comment type="catalytic activity">
    <reaction evidence="1">
        <text>10-formyldihydrofolate + 5-amino-1-(5-phospho-beta-D-ribosyl)imidazole-4-carboxamide = 5-formamido-1-(5-phospho-D-ribosyl)imidazole-4-carboxamide + 7,8-dihydrofolate</text>
        <dbReference type="Rhea" id="RHEA:59144"/>
        <dbReference type="ChEBI" id="CHEBI:57451"/>
        <dbReference type="ChEBI" id="CHEBI:57452"/>
        <dbReference type="ChEBI" id="CHEBI:58467"/>
        <dbReference type="ChEBI" id="CHEBI:58475"/>
    </reaction>
    <physiologicalReaction direction="left-to-right" evidence="1">
        <dbReference type="Rhea" id="RHEA:59145"/>
    </physiologicalReaction>
</comment>
<name>F6V8M2_ORNAN</name>
<dbReference type="PANTHER" id="PTHR11692:SF0">
    <property type="entry name" value="BIFUNCTIONAL PURINE BIOSYNTHESIS PROTEIN ATIC"/>
    <property type="match status" value="1"/>
</dbReference>
<dbReference type="FunFam" id="3.40.140.20:FF:000003">
    <property type="entry name" value="Bifunctional purine biosynthesis protein"/>
    <property type="match status" value="1"/>
</dbReference>
<feature type="region of interest" description="Disordered" evidence="19">
    <location>
        <begin position="1"/>
        <end position="26"/>
    </location>
</feature>
<evidence type="ECO:0000256" key="10">
    <source>
        <dbReference type="ARBA" id="ARBA00022679"/>
    </source>
</evidence>
<dbReference type="eggNOG" id="KOG2555">
    <property type="taxonomic scope" value="Eukaryota"/>
</dbReference>
<dbReference type="GO" id="GO:0004643">
    <property type="term" value="F:phosphoribosylaminoimidazolecarboxamide formyltransferase activity"/>
    <property type="evidence" value="ECO:0000318"/>
    <property type="project" value="GO_Central"/>
</dbReference>
<evidence type="ECO:0000256" key="18">
    <source>
        <dbReference type="ARBA" id="ARBA00053070"/>
    </source>
</evidence>
<comment type="pathway">
    <text evidence="3">Purine metabolism; IMP biosynthesis via de novo pathway; IMP from 5-formamido-1-(5-phospho-D-ribosyl)imidazole-4-carboxamide: step 1/1.</text>
</comment>
<protein>
    <recommendedName>
        <fullName evidence="8">Bifunctional purine biosynthesis protein ATIC</fullName>
        <ecNumber evidence="6">2.1.2.3</ecNumber>
        <ecNumber evidence="7">3.5.4.10</ecNumber>
    </recommendedName>
    <alternativeName>
        <fullName evidence="14">AICAR transformylase/inosine monophosphate cyclohydrolase</fullName>
    </alternativeName>
</protein>
<dbReference type="UniPathway" id="UPA00074">
    <property type="reaction ID" value="UER00133"/>
</dbReference>
<comment type="similarity">
    <text evidence="5">Belongs to the PurH family.</text>
</comment>
<dbReference type="Proteomes" id="UP000002279">
    <property type="component" value="Chromosome 7"/>
</dbReference>
<evidence type="ECO:0000313" key="21">
    <source>
        <dbReference type="Ensembl" id="ENSOANP00000009194.2"/>
    </source>
</evidence>
<dbReference type="PANTHER" id="PTHR11692">
    <property type="entry name" value="BIFUNCTIONAL PURINE BIOSYNTHESIS PROTEIN PURH"/>
    <property type="match status" value="1"/>
</dbReference>
<dbReference type="InterPro" id="IPR016193">
    <property type="entry name" value="Cytidine_deaminase-like"/>
</dbReference>
<keyword evidence="10" id="KW-0808">Transferase</keyword>
<evidence type="ECO:0000256" key="2">
    <source>
        <dbReference type="ARBA" id="ARBA00004514"/>
    </source>
</evidence>
<proteinExistence type="inferred from homology"/>
<dbReference type="InterPro" id="IPR024050">
    <property type="entry name" value="AICAR_Tfase_insert_dom_sf"/>
</dbReference>
<dbReference type="FunCoup" id="F6V8M2">
    <property type="interactions" value="1844"/>
</dbReference>
<dbReference type="GO" id="GO:0044208">
    <property type="term" value="P:'de novo' AMP biosynthetic process"/>
    <property type="evidence" value="ECO:0007669"/>
    <property type="project" value="Ensembl"/>
</dbReference>
<comment type="function">
    <text evidence="18">Bifunctional enzyme that catalyzes the last two steps of purine biosynthesis. Acts as a transformylase that incorporates a formyl group to the AMP analog AICAR (5-amino-1-(5-phospho-beta-D-ribosyl)imidazole-4-carboxamide) to produce the intermediate formyl-AICAR (FAICAR). Can use both 10-formyldihydrofolate and 10-formyltetrahydrofolate as the formyl donor in this reaction. Also catalyzes the cyclization of FAICAR to inosine monophosphate (IMP). Promotes insulin receptor/INSR autophosphorylation and is involved in INSR internalization.</text>
</comment>
<feature type="region of interest" description="Disordered" evidence="19">
    <location>
        <begin position="86"/>
        <end position="125"/>
    </location>
</feature>
<dbReference type="Gene3D" id="3.40.140.20">
    <property type="match status" value="2"/>
</dbReference>
<sequence>MLSAHARPYTCAEERRGRRGRRGVVESSARAALRMCRGEAGVGGGRSSRAPRARPCACAEERRGGRGRRGVAESSARAALRMCRGEEREAREEGGRRELRARGPAHVQRRREGGAGGRRSPRAPRAPTVIAMADGQLALFSVSDKTGLVEFAKSLSASGLSLVASGGTAKALRDAGYTVRDVSDLTGFPEMLGGRVKTLHPAVHAGILARNIPDDKADMAKLDFSLIGVVVCNLYPFVKTVTSPNVTVAEAVEQIDIGGVTLLRAAAKNHARVTVVCDPNDYAMVASEMEQSDTKDTSLETRRQLALKAFTHTFKYDEAISDYFRKEYSKGISQIPLRYGMNPHQTPAQLYTVLPKLPLSVLNGSPGFINLCDALNAWQLVKELKEALGIPAATSFKHVSPAGAAIGVPLSEEEAKVCMVHDLYKNLTPLSTAYARARGADRMSSFGDFIALSDVCDVPTAKIISREVSDGIIAPGYEEEALKILSKKKNGNYCVLQMDQNYKPDENEIRMLFGLHLSQKRNNGTIDKSLFSNIVTKNKTLPESAIRDLIVASIAVKYTQSNSVCYAKNGQVVGIGAGQQSRIHCTRLAGDKANYWWLRHHPRVLSMKFKAGVKRAEISNAIDQYVTGTIGEDDDFAKWKAMFEEVPELLTETEKKEWIGTLNEVSISSDAFFPFRDNVDRAKKSGVKYIAAPSGSAADQIVIEACDELGITLIHTNLRLFHH</sequence>
<dbReference type="CDD" id="cd01421">
    <property type="entry name" value="IMPCH"/>
    <property type="match status" value="1"/>
</dbReference>
<keyword evidence="13" id="KW-0511">Multifunctional enzyme</keyword>
<evidence type="ECO:0000256" key="16">
    <source>
        <dbReference type="ARBA" id="ARBA00047515"/>
    </source>
</evidence>
<dbReference type="STRING" id="9258.ENSOANP00000009194"/>
<dbReference type="InterPro" id="IPR036914">
    <property type="entry name" value="MGS-like_dom_sf"/>
</dbReference>
<dbReference type="AlphaFoldDB" id="F6V8M2"/>
<reference evidence="21 22" key="1">
    <citation type="journal article" date="2008" name="Nature">
        <title>Genome analysis of the platypus reveals unique signatures of evolution.</title>
        <authorList>
            <person name="Warren W.C."/>
            <person name="Hillier L.W."/>
            <person name="Marshall Graves J.A."/>
            <person name="Birney E."/>
            <person name="Ponting C.P."/>
            <person name="Grutzner F."/>
            <person name="Belov K."/>
            <person name="Miller W."/>
            <person name="Clarke L."/>
            <person name="Chinwalla A.T."/>
            <person name="Yang S.P."/>
            <person name="Heger A."/>
            <person name="Locke D.P."/>
            <person name="Miethke P."/>
            <person name="Waters P.D."/>
            <person name="Veyrunes F."/>
            <person name="Fulton L."/>
            <person name="Fulton B."/>
            <person name="Graves T."/>
            <person name="Wallis J."/>
            <person name="Puente X.S."/>
            <person name="Lopez-Otin C."/>
            <person name="Ordonez G.R."/>
            <person name="Eichler E.E."/>
            <person name="Chen L."/>
            <person name="Cheng Z."/>
            <person name="Deakin J.E."/>
            <person name="Alsop A."/>
            <person name="Thompson K."/>
            <person name="Kirby P."/>
            <person name="Papenfuss A.T."/>
            <person name="Wakefield M.J."/>
            <person name="Olender T."/>
            <person name="Lancet D."/>
            <person name="Huttley G.A."/>
            <person name="Smit A.F."/>
            <person name="Pask A."/>
            <person name="Temple-Smith P."/>
            <person name="Batzer M.A."/>
            <person name="Walker J.A."/>
            <person name="Konkel M.K."/>
            <person name="Harris R.S."/>
            <person name="Whittington C.M."/>
            <person name="Wong E.S."/>
            <person name="Gemmell N.J."/>
            <person name="Buschiazzo E."/>
            <person name="Vargas Jentzsch I.M."/>
            <person name="Merkel A."/>
            <person name="Schmitz J."/>
            <person name="Zemann A."/>
            <person name="Churakov G."/>
            <person name="Kriegs J.O."/>
            <person name="Brosius J."/>
            <person name="Murchison E.P."/>
            <person name="Sachidanandam R."/>
            <person name="Smith C."/>
            <person name="Hannon G.J."/>
            <person name="Tsend-Ayush E."/>
            <person name="McMillan D."/>
            <person name="Attenborough R."/>
            <person name="Rens W."/>
            <person name="Ferguson-Smith M."/>
            <person name="Lefevre C.M."/>
            <person name="Sharp J.A."/>
            <person name="Nicholas K.R."/>
            <person name="Ray D.A."/>
            <person name="Kube M."/>
            <person name="Reinhardt R."/>
            <person name="Pringle T.H."/>
            <person name="Taylor J."/>
            <person name="Jones R.C."/>
            <person name="Nixon B."/>
            <person name="Dacheux J.L."/>
            <person name="Niwa H."/>
            <person name="Sekita Y."/>
            <person name="Huang X."/>
            <person name="Stark A."/>
            <person name="Kheradpour P."/>
            <person name="Kellis M."/>
            <person name="Flicek P."/>
            <person name="Chen Y."/>
            <person name="Webber C."/>
            <person name="Hardison R."/>
            <person name="Nelson J."/>
            <person name="Hallsworth-Pepin K."/>
            <person name="Delehaunty K."/>
            <person name="Markovic C."/>
            <person name="Minx P."/>
            <person name="Feng Y."/>
            <person name="Kremitzki C."/>
            <person name="Mitreva M."/>
            <person name="Glasscock J."/>
            <person name="Wylie T."/>
            <person name="Wohldmann P."/>
            <person name="Thiru P."/>
            <person name="Nhan M.N."/>
            <person name="Pohl C.S."/>
            <person name="Smith S.M."/>
            <person name="Hou S."/>
            <person name="Nefedov M."/>
            <person name="de Jong P.J."/>
            <person name="Renfree M.B."/>
            <person name="Mardis E.R."/>
            <person name="Wilson R.K."/>
        </authorList>
    </citation>
    <scope>NUCLEOTIDE SEQUENCE [LARGE SCALE GENOMIC DNA]</scope>
    <source>
        <strain evidence="21 22">Glennie</strain>
    </source>
</reference>
<keyword evidence="12" id="KW-0378">Hydrolase</keyword>
<evidence type="ECO:0000256" key="13">
    <source>
        <dbReference type="ARBA" id="ARBA00023268"/>
    </source>
</evidence>
<comment type="subcellular location">
    <subcellularLocation>
        <location evidence="2">Cytoplasm</location>
        <location evidence="2">Cytosol</location>
    </subcellularLocation>
</comment>
<dbReference type="FunFam" id="1.10.287.440:FF:000001">
    <property type="entry name" value="Bifunctional purine biosynthesis protein PURH"/>
    <property type="match status" value="1"/>
</dbReference>
<organism evidence="21 22">
    <name type="scientific">Ornithorhynchus anatinus</name>
    <name type="common">Duckbill platypus</name>
    <dbReference type="NCBI Taxonomy" id="9258"/>
    <lineage>
        <taxon>Eukaryota</taxon>
        <taxon>Metazoa</taxon>
        <taxon>Chordata</taxon>
        <taxon>Craniata</taxon>
        <taxon>Vertebrata</taxon>
        <taxon>Euteleostomi</taxon>
        <taxon>Mammalia</taxon>
        <taxon>Monotremata</taxon>
        <taxon>Ornithorhynchidae</taxon>
        <taxon>Ornithorhynchus</taxon>
    </lineage>
</organism>
<keyword evidence="9" id="KW-0963">Cytoplasm</keyword>
<dbReference type="GO" id="GO:0098761">
    <property type="term" value="P:cellular response to interleukin-7"/>
    <property type="evidence" value="ECO:0007669"/>
    <property type="project" value="Ensembl"/>
</dbReference>
<dbReference type="Pfam" id="PF02142">
    <property type="entry name" value="MGS"/>
    <property type="match status" value="1"/>
</dbReference>
<feature type="domain" description="MGS-like" evidence="20">
    <location>
        <begin position="130"/>
        <end position="277"/>
    </location>
</feature>
<evidence type="ECO:0000256" key="9">
    <source>
        <dbReference type="ARBA" id="ARBA00022490"/>
    </source>
</evidence>
<keyword evidence="22" id="KW-1185">Reference proteome</keyword>
<dbReference type="FunFam" id="3.40.50.1380:FF:000003">
    <property type="entry name" value="Bifunctional purine biosynthesis protein"/>
    <property type="match status" value="1"/>
</dbReference>
<dbReference type="SMART" id="SM00851">
    <property type="entry name" value="MGS"/>
    <property type="match status" value="1"/>
</dbReference>
<reference evidence="21" key="3">
    <citation type="submission" date="2025-09" db="UniProtKB">
        <authorList>
            <consortium name="Ensembl"/>
        </authorList>
    </citation>
    <scope>IDENTIFICATION</scope>
    <source>
        <strain evidence="21">Glennie</strain>
    </source>
</reference>
<evidence type="ECO:0000256" key="7">
    <source>
        <dbReference type="ARBA" id="ARBA00012712"/>
    </source>
</evidence>
<dbReference type="InterPro" id="IPR011607">
    <property type="entry name" value="MGS-like_dom"/>
</dbReference>
<dbReference type="InterPro" id="IPR002695">
    <property type="entry name" value="PurH-like"/>
</dbReference>
<dbReference type="Gene3D" id="1.10.287.440">
    <property type="match status" value="1"/>
</dbReference>
<reference evidence="21" key="2">
    <citation type="submission" date="2025-08" db="UniProtKB">
        <authorList>
            <consortium name="Ensembl"/>
        </authorList>
    </citation>
    <scope>IDENTIFICATION</scope>
    <source>
        <strain evidence="21">Glennie</strain>
    </source>
</reference>
<comment type="pathway">
    <text evidence="4">Purine metabolism; IMP biosynthesis via de novo pathway; 5-formamido-1-(5-phospho-D-ribosyl)imidazole-4-carboxamide from 5-amino-1-(5-phospho-D-ribosyl)imidazole-4-carboxamide (10-formyl THF route): step 1/1.</text>
</comment>